<dbReference type="GO" id="GO:0005886">
    <property type="term" value="C:plasma membrane"/>
    <property type="evidence" value="ECO:0007669"/>
    <property type="project" value="TreeGrafter"/>
</dbReference>
<evidence type="ECO:0000259" key="6">
    <source>
        <dbReference type="Pfam" id="PF25917"/>
    </source>
</evidence>
<dbReference type="Pfam" id="PF25944">
    <property type="entry name" value="Beta-barrel_RND"/>
    <property type="match status" value="1"/>
</dbReference>
<dbReference type="GO" id="GO:0046677">
    <property type="term" value="P:response to antibiotic"/>
    <property type="evidence" value="ECO:0007669"/>
    <property type="project" value="TreeGrafter"/>
</dbReference>
<accession>A0A2T6B135</accession>
<dbReference type="PANTHER" id="PTHR30158:SF3">
    <property type="entry name" value="MULTIDRUG EFFLUX PUMP SUBUNIT ACRA-RELATED"/>
    <property type="match status" value="1"/>
</dbReference>
<dbReference type="NCBIfam" id="TIGR01730">
    <property type="entry name" value="RND_mfp"/>
    <property type="match status" value="1"/>
</dbReference>
<dbReference type="Proteomes" id="UP000244069">
    <property type="component" value="Unassembled WGS sequence"/>
</dbReference>
<keyword evidence="10" id="KW-1185">Reference proteome</keyword>
<evidence type="ECO:0000256" key="2">
    <source>
        <dbReference type="ARBA" id="ARBA00009477"/>
    </source>
</evidence>
<dbReference type="EMBL" id="QBKN01000006">
    <property type="protein sequence ID" value="PTX49796.1"/>
    <property type="molecule type" value="Genomic_DNA"/>
</dbReference>
<feature type="signal peptide" evidence="5">
    <location>
        <begin position="1"/>
        <end position="24"/>
    </location>
</feature>
<dbReference type="InterPro" id="IPR006143">
    <property type="entry name" value="RND_pump_MFP"/>
</dbReference>
<evidence type="ECO:0000256" key="4">
    <source>
        <dbReference type="SAM" id="MobiDB-lite"/>
    </source>
</evidence>
<name>A0A2T6B135_9RHOB</name>
<dbReference type="GO" id="GO:0022857">
    <property type="term" value="F:transmembrane transporter activity"/>
    <property type="evidence" value="ECO:0007669"/>
    <property type="project" value="InterPro"/>
</dbReference>
<feature type="domain" description="Multidrug resistance protein MdtA-like C-terminal permuted SH3" evidence="8">
    <location>
        <begin position="296"/>
        <end position="358"/>
    </location>
</feature>
<evidence type="ECO:0000256" key="3">
    <source>
        <dbReference type="SAM" id="Coils"/>
    </source>
</evidence>
<dbReference type="Gene3D" id="2.40.30.170">
    <property type="match status" value="1"/>
</dbReference>
<evidence type="ECO:0000259" key="8">
    <source>
        <dbReference type="Pfam" id="PF25967"/>
    </source>
</evidence>
<evidence type="ECO:0000313" key="9">
    <source>
        <dbReference type="EMBL" id="PTX49796.1"/>
    </source>
</evidence>
<dbReference type="Gene3D" id="2.40.420.20">
    <property type="match status" value="1"/>
</dbReference>
<dbReference type="Pfam" id="PF25967">
    <property type="entry name" value="RND-MFP_C"/>
    <property type="match status" value="1"/>
</dbReference>
<evidence type="ECO:0000259" key="7">
    <source>
        <dbReference type="Pfam" id="PF25944"/>
    </source>
</evidence>
<dbReference type="FunFam" id="2.40.420.20:FF:000001">
    <property type="entry name" value="Efflux RND transporter periplasmic adaptor subunit"/>
    <property type="match status" value="1"/>
</dbReference>
<sequence length="392" mass="41349">MTFVFRAALVAALACAAGPNALSAQESAPPPTVTVVTLQPQDVTLTSTLPGRVHASAEAEVRPQVNGIITERLFEEGAEVSTGDVLYRIDPDSYDAALASAEASVAQAEAQLRAAERDSERLQTLSERGVSSSANADDALAARDAAAAALEVARASRRTAEIELARTEITARLSGRIGFSDVDAGALVTASQSTPLSVIRTLDPVHVDVTQSAADLLAWRQRGGSENVTTPNDLEVRLTLADGSSYDHTGRLSAAEPHVDEQTGVVVLRMTFPNPEHLLLPGMYVQVEMPTGNIGNVFLAPQEGVTRDRRGNPMALVVNGEGVVEERQLTVLQDMNDDWVVSEGLEPGDQLIVAGIQKVQPGATVNVEEREPQESAEASATDSETDIASAGE</sequence>
<dbReference type="SUPFAM" id="SSF111369">
    <property type="entry name" value="HlyD-like secretion proteins"/>
    <property type="match status" value="1"/>
</dbReference>
<protein>
    <submittedName>
        <fullName evidence="9">Membrane fusion protein (Multidrug efflux system)</fullName>
    </submittedName>
</protein>
<dbReference type="InterPro" id="IPR058626">
    <property type="entry name" value="MdtA-like_b-barrel"/>
</dbReference>
<feature type="coiled-coil region" evidence="3">
    <location>
        <begin position="98"/>
        <end position="125"/>
    </location>
</feature>
<gene>
    <name evidence="9" type="ORF">C8N44_106174</name>
</gene>
<dbReference type="GO" id="GO:0030313">
    <property type="term" value="C:cell envelope"/>
    <property type="evidence" value="ECO:0007669"/>
    <property type="project" value="UniProtKB-SubCell"/>
</dbReference>
<keyword evidence="5" id="KW-0732">Signal</keyword>
<evidence type="ECO:0000256" key="1">
    <source>
        <dbReference type="ARBA" id="ARBA00004196"/>
    </source>
</evidence>
<feature type="domain" description="Multidrug resistance protein MdtA-like barrel-sandwich hybrid" evidence="6">
    <location>
        <begin position="58"/>
        <end position="199"/>
    </location>
</feature>
<dbReference type="Pfam" id="PF25917">
    <property type="entry name" value="BSH_RND"/>
    <property type="match status" value="1"/>
</dbReference>
<organism evidence="9 10">
    <name type="scientific">Allosediminivita pacifica</name>
    <dbReference type="NCBI Taxonomy" id="1267769"/>
    <lineage>
        <taxon>Bacteria</taxon>
        <taxon>Pseudomonadati</taxon>
        <taxon>Pseudomonadota</taxon>
        <taxon>Alphaproteobacteria</taxon>
        <taxon>Rhodobacterales</taxon>
        <taxon>Paracoccaceae</taxon>
        <taxon>Allosediminivita</taxon>
    </lineage>
</organism>
<dbReference type="RefSeq" id="WP_107975407.1">
    <property type="nucleotide sequence ID" value="NZ_BMEZ01000006.1"/>
</dbReference>
<proteinExistence type="inferred from homology"/>
<feature type="domain" description="Multidrug resistance protein MdtA-like beta-barrel" evidence="7">
    <location>
        <begin position="204"/>
        <end position="291"/>
    </location>
</feature>
<dbReference type="PANTHER" id="PTHR30158">
    <property type="entry name" value="ACRA/E-RELATED COMPONENT OF DRUG EFFLUX TRANSPORTER"/>
    <property type="match status" value="1"/>
</dbReference>
<evidence type="ECO:0000313" key="10">
    <source>
        <dbReference type="Proteomes" id="UP000244069"/>
    </source>
</evidence>
<feature type="chain" id="PRO_5015767005" evidence="5">
    <location>
        <begin position="25"/>
        <end position="392"/>
    </location>
</feature>
<feature type="region of interest" description="Disordered" evidence="4">
    <location>
        <begin position="363"/>
        <end position="392"/>
    </location>
</feature>
<evidence type="ECO:0000256" key="5">
    <source>
        <dbReference type="SAM" id="SignalP"/>
    </source>
</evidence>
<comment type="caution">
    <text evidence="9">The sequence shown here is derived from an EMBL/GenBank/DDBJ whole genome shotgun (WGS) entry which is preliminary data.</text>
</comment>
<comment type="subcellular location">
    <subcellularLocation>
        <location evidence="1">Cell envelope</location>
    </subcellularLocation>
</comment>
<comment type="similarity">
    <text evidence="2">Belongs to the membrane fusion protein (MFP) (TC 8.A.1) family.</text>
</comment>
<dbReference type="InterPro" id="IPR058625">
    <property type="entry name" value="MdtA-like_BSH"/>
</dbReference>
<dbReference type="OrthoDB" id="9816569at2"/>
<reference evidence="9 10" key="1">
    <citation type="submission" date="2018-04" db="EMBL/GenBank/DDBJ databases">
        <title>Genomic Encyclopedia of Archaeal and Bacterial Type Strains, Phase II (KMG-II): from individual species to whole genera.</title>
        <authorList>
            <person name="Goeker M."/>
        </authorList>
    </citation>
    <scope>NUCLEOTIDE SEQUENCE [LARGE SCALE GENOMIC DNA]</scope>
    <source>
        <strain evidence="9 10">DSM 29329</strain>
    </source>
</reference>
<dbReference type="InterPro" id="IPR058627">
    <property type="entry name" value="MdtA-like_C"/>
</dbReference>
<dbReference type="Gene3D" id="2.40.50.100">
    <property type="match status" value="1"/>
</dbReference>
<dbReference type="Gene3D" id="1.10.287.470">
    <property type="entry name" value="Helix hairpin bin"/>
    <property type="match status" value="1"/>
</dbReference>
<dbReference type="AlphaFoldDB" id="A0A2T6B135"/>
<keyword evidence="3" id="KW-0175">Coiled coil</keyword>